<comment type="similarity">
    <text evidence="1">Belongs to the band 7/mec-2 family. HflK subfamily.</text>
</comment>
<dbReference type="SUPFAM" id="SSF117892">
    <property type="entry name" value="Band 7/SPFH domain"/>
    <property type="match status" value="1"/>
</dbReference>
<dbReference type="InterPro" id="IPR036013">
    <property type="entry name" value="Band_7/SPFH_dom_sf"/>
</dbReference>
<keyword evidence="3" id="KW-1133">Transmembrane helix</keyword>
<dbReference type="InterPro" id="IPR010201">
    <property type="entry name" value="HflK"/>
</dbReference>
<dbReference type="InterPro" id="IPR020980">
    <property type="entry name" value="Membrane_HflK_N"/>
</dbReference>
<dbReference type="SMART" id="SM00244">
    <property type="entry name" value="PHB"/>
    <property type="match status" value="1"/>
</dbReference>
<feature type="region of interest" description="Disordered" evidence="2">
    <location>
        <begin position="344"/>
        <end position="381"/>
    </location>
</feature>
<feature type="transmembrane region" description="Helical" evidence="3">
    <location>
        <begin position="60"/>
        <end position="80"/>
    </location>
</feature>
<dbReference type="AlphaFoldDB" id="A0A381RI95"/>
<dbReference type="EMBL" id="UINC01001910">
    <property type="protein sequence ID" value="SUZ90629.1"/>
    <property type="molecule type" value="Genomic_DNA"/>
</dbReference>
<evidence type="ECO:0000256" key="3">
    <source>
        <dbReference type="SAM" id="Phobius"/>
    </source>
</evidence>
<dbReference type="NCBIfam" id="TIGR01933">
    <property type="entry name" value="hflK"/>
    <property type="match status" value="1"/>
</dbReference>
<feature type="compositionally biased region" description="Polar residues" evidence="2">
    <location>
        <begin position="346"/>
        <end position="356"/>
    </location>
</feature>
<dbReference type="PANTHER" id="PTHR42911:SF2">
    <property type="entry name" value="PROHIBITIN FAMILY PROTEIN"/>
    <property type="match status" value="1"/>
</dbReference>
<dbReference type="Pfam" id="PF01145">
    <property type="entry name" value="Band_7"/>
    <property type="match status" value="1"/>
</dbReference>
<dbReference type="InterPro" id="IPR001107">
    <property type="entry name" value="Band_7"/>
</dbReference>
<name>A0A381RI95_9ZZZZ</name>
<feature type="domain" description="Band 7" evidence="4">
    <location>
        <begin position="75"/>
        <end position="236"/>
    </location>
</feature>
<evidence type="ECO:0000256" key="2">
    <source>
        <dbReference type="SAM" id="MobiDB-lite"/>
    </source>
</evidence>
<evidence type="ECO:0000313" key="5">
    <source>
        <dbReference type="EMBL" id="SUZ90629.1"/>
    </source>
</evidence>
<gene>
    <name evidence="5" type="ORF">METZ01_LOCUS43483</name>
</gene>
<sequence>MAWNDGGNGKNNDPWGSGGDQGPPDLDEAFRKFQSQLSGLFGRRGGGASSSGGGGASRRYFSILGLVILIGYVATGIYQVDQQERGVKFTLGKVSSAPVMPGLNFYFPFIQNVEIVNTTKLNTNHHESLMLTEDENIVDVSLDVQWLVRDPIKHVVDIRDPEDSLIQATESALRHVVGSSTLDSVVTEGRAEMGAAVQARLQERLDRYETGIMVSKVNIDRSGPPPQVKDAFDDVQRAKEDESRYINQARAYSEEILPEARGNAERVVAEANAYRDQVVARSEGEAQRFTKLLGEYQLAKRVTRDRLYIESMQSVLSKSAKVMVDVKGGNNMLYLPLDQLRRQGGTEENSANQGSVDQAADEIMRAIERNTGTSRVRRDGR</sequence>
<evidence type="ECO:0000259" key="4">
    <source>
        <dbReference type="SMART" id="SM00244"/>
    </source>
</evidence>
<evidence type="ECO:0000256" key="1">
    <source>
        <dbReference type="ARBA" id="ARBA00006971"/>
    </source>
</evidence>
<dbReference type="GO" id="GO:0016020">
    <property type="term" value="C:membrane"/>
    <property type="evidence" value="ECO:0007669"/>
    <property type="project" value="InterPro"/>
</dbReference>
<feature type="region of interest" description="Disordered" evidence="2">
    <location>
        <begin position="1"/>
        <end position="27"/>
    </location>
</feature>
<dbReference type="Gene3D" id="3.30.479.30">
    <property type="entry name" value="Band 7 domain"/>
    <property type="match status" value="1"/>
</dbReference>
<dbReference type="Pfam" id="PF12221">
    <property type="entry name" value="HflK_N"/>
    <property type="match status" value="1"/>
</dbReference>
<dbReference type="PANTHER" id="PTHR42911">
    <property type="entry name" value="MODULATOR OF FTSH PROTEASE HFLC"/>
    <property type="match status" value="1"/>
</dbReference>
<proteinExistence type="inferred from homology"/>
<keyword evidence="3" id="KW-0472">Membrane</keyword>
<accession>A0A381RI95</accession>
<protein>
    <recommendedName>
        <fullName evidence="4">Band 7 domain-containing protein</fullName>
    </recommendedName>
</protein>
<reference evidence="5" key="1">
    <citation type="submission" date="2018-05" db="EMBL/GenBank/DDBJ databases">
        <authorList>
            <person name="Lanie J.A."/>
            <person name="Ng W.-L."/>
            <person name="Kazmierczak K.M."/>
            <person name="Andrzejewski T.M."/>
            <person name="Davidsen T.M."/>
            <person name="Wayne K.J."/>
            <person name="Tettelin H."/>
            <person name="Glass J.I."/>
            <person name="Rusch D."/>
            <person name="Podicherti R."/>
            <person name="Tsui H.-C.T."/>
            <person name="Winkler M.E."/>
        </authorList>
    </citation>
    <scope>NUCLEOTIDE SEQUENCE</scope>
</reference>
<dbReference type="CDD" id="cd03404">
    <property type="entry name" value="SPFH_HflK"/>
    <property type="match status" value="1"/>
</dbReference>
<organism evidence="5">
    <name type="scientific">marine metagenome</name>
    <dbReference type="NCBI Taxonomy" id="408172"/>
    <lineage>
        <taxon>unclassified sequences</taxon>
        <taxon>metagenomes</taxon>
        <taxon>ecological metagenomes</taxon>
    </lineage>
</organism>
<keyword evidence="3" id="KW-0812">Transmembrane</keyword>